<keyword evidence="2" id="KW-1185">Reference proteome</keyword>
<feature type="compositionally biased region" description="Acidic residues" evidence="1">
    <location>
        <begin position="125"/>
        <end position="162"/>
    </location>
</feature>
<dbReference type="AlphaFoldDB" id="A0A8B8D1R4"/>
<dbReference type="RefSeq" id="XP_022320721.1">
    <property type="nucleotide sequence ID" value="XM_022465013.1"/>
</dbReference>
<dbReference type="KEGG" id="cvn:111122965"/>
<feature type="region of interest" description="Disordered" evidence="1">
    <location>
        <begin position="120"/>
        <end position="170"/>
    </location>
</feature>
<proteinExistence type="predicted"/>
<accession>A0A8B8D1R4</accession>
<evidence type="ECO:0000313" key="2">
    <source>
        <dbReference type="Proteomes" id="UP000694844"/>
    </source>
</evidence>
<evidence type="ECO:0000256" key="1">
    <source>
        <dbReference type="SAM" id="MobiDB-lite"/>
    </source>
</evidence>
<dbReference type="GeneID" id="111122965"/>
<reference evidence="3" key="1">
    <citation type="submission" date="2025-08" db="UniProtKB">
        <authorList>
            <consortium name="RefSeq"/>
        </authorList>
    </citation>
    <scope>IDENTIFICATION</scope>
    <source>
        <tissue evidence="3">Whole sample</tissue>
    </source>
</reference>
<dbReference type="Proteomes" id="UP000694844">
    <property type="component" value="Chromosome 3"/>
</dbReference>
<organism evidence="2 3">
    <name type="scientific">Crassostrea virginica</name>
    <name type="common">Eastern oyster</name>
    <dbReference type="NCBI Taxonomy" id="6565"/>
    <lineage>
        <taxon>Eukaryota</taxon>
        <taxon>Metazoa</taxon>
        <taxon>Spiralia</taxon>
        <taxon>Lophotrochozoa</taxon>
        <taxon>Mollusca</taxon>
        <taxon>Bivalvia</taxon>
        <taxon>Autobranchia</taxon>
        <taxon>Pteriomorphia</taxon>
        <taxon>Ostreida</taxon>
        <taxon>Ostreoidea</taxon>
        <taxon>Ostreidae</taxon>
        <taxon>Crassostrea</taxon>
    </lineage>
</organism>
<sequence>MFDTLLKQQQNATKMIPWFALGVFCTLFVQAQMLANNRVPLPAPLPSPLPTERCTSGETDLGNGEFFCEDEDCHVIKRCVGGTMAPSSCQEYTDKCVPSPDKTQFTEDPGCQLDFSRVVGKSCSDNDEDNADDDSEEAEDDEEETSAENDDNDADEIDDDNETKDKNEED</sequence>
<evidence type="ECO:0000313" key="3">
    <source>
        <dbReference type="RefSeq" id="XP_022320721.1"/>
    </source>
</evidence>
<name>A0A8B8D1R4_CRAVI</name>
<protein>
    <submittedName>
        <fullName evidence="3">Uncharacterized protein LOC111122965</fullName>
    </submittedName>
</protein>
<gene>
    <name evidence="3" type="primary">LOC111122965</name>
</gene>